<evidence type="ECO:0000256" key="1">
    <source>
        <dbReference type="SAM" id="MobiDB-lite"/>
    </source>
</evidence>
<dbReference type="CDD" id="cd07064">
    <property type="entry name" value="AlkD_like_1"/>
    <property type="match status" value="1"/>
</dbReference>
<dbReference type="SUPFAM" id="SSF48371">
    <property type="entry name" value="ARM repeat"/>
    <property type="match status" value="1"/>
</dbReference>
<dbReference type="InterPro" id="IPR014825">
    <property type="entry name" value="DNA_alkylation"/>
</dbReference>
<name>A0ABW3VTC0_9PSEU</name>
<dbReference type="EMBL" id="JBHTMB010000308">
    <property type="protein sequence ID" value="MFD1237728.1"/>
    <property type="molecule type" value="Genomic_DNA"/>
</dbReference>
<reference evidence="3" key="1">
    <citation type="journal article" date="2019" name="Int. J. Syst. Evol. Microbiol.">
        <title>The Global Catalogue of Microorganisms (GCM) 10K type strain sequencing project: providing services to taxonomists for standard genome sequencing and annotation.</title>
        <authorList>
            <consortium name="The Broad Institute Genomics Platform"/>
            <consortium name="The Broad Institute Genome Sequencing Center for Infectious Disease"/>
            <person name="Wu L."/>
            <person name="Ma J."/>
        </authorList>
    </citation>
    <scope>NUCLEOTIDE SEQUENCE [LARGE SCALE GENOMIC DNA]</scope>
    <source>
        <strain evidence="3">CCUG 49018</strain>
    </source>
</reference>
<protein>
    <submittedName>
        <fullName evidence="2">DNA alkylation repair protein</fullName>
    </submittedName>
</protein>
<keyword evidence="3" id="KW-1185">Reference proteome</keyword>
<organism evidence="2 3">
    <name type="scientific">Pseudonocardia benzenivorans</name>
    <dbReference type="NCBI Taxonomy" id="228005"/>
    <lineage>
        <taxon>Bacteria</taxon>
        <taxon>Bacillati</taxon>
        <taxon>Actinomycetota</taxon>
        <taxon>Actinomycetes</taxon>
        <taxon>Pseudonocardiales</taxon>
        <taxon>Pseudonocardiaceae</taxon>
        <taxon>Pseudonocardia</taxon>
    </lineage>
</organism>
<feature type="region of interest" description="Disordered" evidence="1">
    <location>
        <begin position="1"/>
        <end position="27"/>
    </location>
</feature>
<dbReference type="RefSeq" id="WP_346091674.1">
    <property type="nucleotide sequence ID" value="NZ_BAABKS010000030.1"/>
</dbReference>
<dbReference type="PANTHER" id="PTHR34070:SF1">
    <property type="entry name" value="DNA ALKYLATION REPAIR PROTEIN"/>
    <property type="match status" value="1"/>
</dbReference>
<evidence type="ECO:0000313" key="2">
    <source>
        <dbReference type="EMBL" id="MFD1237728.1"/>
    </source>
</evidence>
<comment type="caution">
    <text evidence="2">The sequence shown here is derived from an EMBL/GenBank/DDBJ whole genome shotgun (WGS) entry which is preliminary data.</text>
</comment>
<dbReference type="PANTHER" id="PTHR34070">
    <property type="entry name" value="ARMADILLO-TYPE FOLD"/>
    <property type="match status" value="1"/>
</dbReference>
<evidence type="ECO:0000313" key="3">
    <source>
        <dbReference type="Proteomes" id="UP001597182"/>
    </source>
</evidence>
<proteinExistence type="predicted"/>
<dbReference type="InterPro" id="IPR016024">
    <property type="entry name" value="ARM-type_fold"/>
</dbReference>
<dbReference type="Pfam" id="PF08713">
    <property type="entry name" value="DNA_alkylation"/>
    <property type="match status" value="1"/>
</dbReference>
<dbReference type="Gene3D" id="1.25.10.90">
    <property type="match status" value="1"/>
</dbReference>
<gene>
    <name evidence="2" type="ORF">ACFQ34_30965</name>
</gene>
<accession>A0ABW3VTC0</accession>
<sequence>MQRVSSVRGRSVRHVTDAPVTATPTPAVPAPLAAAAATLVEAARTGLAQLGDPVAAAAMQRYMKSEMPFHGVPAPARETLLRRLVDEHPLDGSGPGGGEVGAVADALWDGATRREERYLATGLVGHRRYARLVDVSWVPRLRHWIVTGAWWDHVDEIASRRVGALLRAHPAELTPVVRAWSTDPDPWLRRTSIICQLQAKGDTDLDLLTDAIEASIDDRDFFLRKGIGWALRQHARTDPGWVRAFVDAHPQLSPLSRREALKRL</sequence>
<feature type="compositionally biased region" description="Low complexity" evidence="1">
    <location>
        <begin position="17"/>
        <end position="27"/>
    </location>
</feature>
<dbReference type="Proteomes" id="UP001597182">
    <property type="component" value="Unassembled WGS sequence"/>
</dbReference>